<dbReference type="SUPFAM" id="SSF102114">
    <property type="entry name" value="Radical SAM enzymes"/>
    <property type="match status" value="1"/>
</dbReference>
<dbReference type="Pfam" id="PF19864">
    <property type="entry name" value="Radical_SAM_N2"/>
    <property type="match status" value="1"/>
</dbReference>
<dbReference type="InterPro" id="IPR023862">
    <property type="entry name" value="CHP03960_rSAM"/>
</dbReference>
<proteinExistence type="predicted"/>
<evidence type="ECO:0000313" key="2">
    <source>
        <dbReference type="EMBL" id="MDQ0203017.1"/>
    </source>
</evidence>
<dbReference type="Gene3D" id="3.80.30.20">
    <property type="entry name" value="tm_1862 like domain"/>
    <property type="match status" value="1"/>
</dbReference>
<dbReference type="Pfam" id="PF04055">
    <property type="entry name" value="Radical_SAM"/>
    <property type="match status" value="1"/>
</dbReference>
<dbReference type="NCBIfam" id="TIGR03960">
    <property type="entry name" value="rSAM_fuse_unch"/>
    <property type="match status" value="1"/>
</dbReference>
<feature type="domain" description="Radical SAM core" evidence="1">
    <location>
        <begin position="244"/>
        <end position="470"/>
    </location>
</feature>
<gene>
    <name evidence="2" type="ORF">J2S01_000713</name>
</gene>
<dbReference type="InterPro" id="IPR006638">
    <property type="entry name" value="Elp3/MiaA/NifB-like_rSAM"/>
</dbReference>
<dbReference type="Gene3D" id="3.40.50.280">
    <property type="entry name" value="Cobalamin-binding domain"/>
    <property type="match status" value="1"/>
</dbReference>
<comment type="caution">
    <text evidence="2">The sequence shown here is derived from an EMBL/GenBank/DDBJ whole genome shotgun (WGS) entry which is preliminary data.</text>
</comment>
<sequence length="573" mass="65322">MSWKIKNHLQEILAAEEGYSLYPAGIRTRFALCYPNHYNVGMSNLGLHIIYHQINSRTDSAAERFFLPDGNLQKQYEQSNTPLLSLESQNPLYEFAIIGFAVSFELDYFNILSMLSRGKVKLLASERGENDPLVIAGGPCATFNPEPLYLFIDAFIIGEGEETINHFLDVYLSTRRKGESRQKALLCLANIPGVYVPAFYKHDYDESGVLRYIYPDKNVPANILRQWVKNIDDYPAHTVIKSNNTEFNFYLIETARGCGRHCRFCMAGYCFRVPRNRSIESIMQMISNVPAKEKIGLMGAAVSDHPQIDEICRFINERNHPMSVASFRADSVTQLLVDSLAASGQKTLTLAPEAGSVKLRRIINKGIEDAHLYKSIDMGIKAGIQNFRLYIMVGLPEETDEDIEAIIKMAFDLRGYMDKNKARGKLTLSVNPFVPKPFTPFQWMAMADMQKVSAVMKYIRASLKKEKNIEVLTESPKEAYLQGILARGDRKLSQILYEAHMLGGSKAFRRVMKTHKISDSFYLYRERNIDELLPWNILEMGVKNDYFIHELEMAKKQKFTVKCFDGCKRCGVC</sequence>
<protein>
    <submittedName>
        <fullName evidence="2">Radical SAM family uncharacterized protein</fullName>
    </submittedName>
</protein>
<dbReference type="SFLD" id="SFLDS00029">
    <property type="entry name" value="Radical_SAM"/>
    <property type="match status" value="1"/>
</dbReference>
<name>A0ABT9Y5C0_9FIRM</name>
<evidence type="ECO:0000259" key="1">
    <source>
        <dbReference type="PROSITE" id="PS51918"/>
    </source>
</evidence>
<dbReference type="Proteomes" id="UP001239167">
    <property type="component" value="Unassembled WGS sequence"/>
</dbReference>
<dbReference type="InterPro" id="IPR045784">
    <property type="entry name" value="Radical_SAM_N2"/>
</dbReference>
<accession>A0ABT9Y5C0</accession>
<dbReference type="EMBL" id="JAUSUE010000003">
    <property type="protein sequence ID" value="MDQ0203017.1"/>
    <property type="molecule type" value="Genomic_DNA"/>
</dbReference>
<dbReference type="SFLD" id="SFLDG01082">
    <property type="entry name" value="B12-binding_domain_containing"/>
    <property type="match status" value="1"/>
</dbReference>
<dbReference type="CDD" id="cd01335">
    <property type="entry name" value="Radical_SAM"/>
    <property type="match status" value="1"/>
</dbReference>
<keyword evidence="3" id="KW-1185">Reference proteome</keyword>
<dbReference type="InterPro" id="IPR058240">
    <property type="entry name" value="rSAM_sf"/>
</dbReference>
<dbReference type="InterPro" id="IPR023404">
    <property type="entry name" value="rSAM_horseshoe"/>
</dbReference>
<evidence type="ECO:0000313" key="3">
    <source>
        <dbReference type="Proteomes" id="UP001239167"/>
    </source>
</evidence>
<reference evidence="2 3" key="1">
    <citation type="submission" date="2023-07" db="EMBL/GenBank/DDBJ databases">
        <title>Genomic Encyclopedia of Type Strains, Phase IV (KMG-IV): sequencing the most valuable type-strain genomes for metagenomic binning, comparative biology and taxonomic classification.</title>
        <authorList>
            <person name="Goeker M."/>
        </authorList>
    </citation>
    <scope>NUCLEOTIDE SEQUENCE [LARGE SCALE GENOMIC DNA]</scope>
    <source>
        <strain evidence="2 3">DSM 16980</strain>
    </source>
</reference>
<dbReference type="PANTHER" id="PTHR42731:SF5">
    <property type="entry name" value="RADICAL SAM DOMAIN PROTEIN"/>
    <property type="match status" value="1"/>
</dbReference>
<dbReference type="RefSeq" id="WP_307222985.1">
    <property type="nucleotide sequence ID" value="NZ_CP116940.1"/>
</dbReference>
<dbReference type="InterPro" id="IPR007197">
    <property type="entry name" value="rSAM"/>
</dbReference>
<dbReference type="PROSITE" id="PS51918">
    <property type="entry name" value="RADICAL_SAM"/>
    <property type="match status" value="1"/>
</dbReference>
<dbReference type="PANTHER" id="PTHR42731">
    <property type="entry name" value="SLL1084 PROTEIN"/>
    <property type="match status" value="1"/>
</dbReference>
<dbReference type="SMART" id="SM00729">
    <property type="entry name" value="Elp3"/>
    <property type="match status" value="1"/>
</dbReference>
<organism evidence="2 3">
    <name type="scientific">Pectinatus haikarae</name>
    <dbReference type="NCBI Taxonomy" id="349096"/>
    <lineage>
        <taxon>Bacteria</taxon>
        <taxon>Bacillati</taxon>
        <taxon>Bacillota</taxon>
        <taxon>Negativicutes</taxon>
        <taxon>Selenomonadales</taxon>
        <taxon>Selenomonadaceae</taxon>
        <taxon>Pectinatus</taxon>
    </lineage>
</organism>